<sequence length="393" mass="43205">MSLIDSGGCYYDSKLRERPDDWWNPELGIVVGIDLTGDCARVGVQKLKDGLVHIIADHEEGICVPQAQLRDCGVEGELGLPSVDFNEVVRTLSRLKLNADVYLKDNITSAMIAVPRRLSAHFRHSQKLTDAFRLAGFTNTSVPISSVASVIESFTNPSGDLFLGHDGTRDVNILLVDPVKIYRELNPDLLVDISLIEILAPDWGASSIWKNEAVWANGEYGVVQAVESVLQTTEMPRSMVDMILITGSHPGMTGLQTVFQEHFPDISRIVLVDSDEHIVTGAAMMAGRLGHQPSQFEGLVCSQTEQSDPEIKSNGMRMLDMIDLGTCPFEDPLWASPLILDAQAICDVPVTFEDCNWLGQMSEDINETFLDNSWSKGFSPFLPMTMARPGTPA</sequence>
<dbReference type="Gene3D" id="3.30.420.40">
    <property type="match status" value="1"/>
</dbReference>
<accession>A0AAD5VXZ4</accession>
<comment type="caution">
    <text evidence="1">The sequence shown here is derived from an EMBL/GenBank/DDBJ whole genome shotgun (WGS) entry which is preliminary data.</text>
</comment>
<dbReference type="AlphaFoldDB" id="A0AAD5VXZ4"/>
<dbReference type="SUPFAM" id="SSF53067">
    <property type="entry name" value="Actin-like ATPase domain"/>
    <property type="match status" value="1"/>
</dbReference>
<evidence type="ECO:0000313" key="2">
    <source>
        <dbReference type="Proteomes" id="UP001213000"/>
    </source>
</evidence>
<keyword evidence="2" id="KW-1185">Reference proteome</keyword>
<protein>
    <submittedName>
        <fullName evidence="1">Uncharacterized protein</fullName>
    </submittedName>
</protein>
<proteinExistence type="predicted"/>
<gene>
    <name evidence="1" type="ORF">NP233_g4042</name>
</gene>
<evidence type="ECO:0000313" key="1">
    <source>
        <dbReference type="EMBL" id="KAJ3571000.1"/>
    </source>
</evidence>
<name>A0AAD5VXZ4_9AGAR</name>
<dbReference type="EMBL" id="JANIEX010000207">
    <property type="protein sequence ID" value="KAJ3571000.1"/>
    <property type="molecule type" value="Genomic_DNA"/>
</dbReference>
<dbReference type="Proteomes" id="UP001213000">
    <property type="component" value="Unassembled WGS sequence"/>
</dbReference>
<dbReference type="InterPro" id="IPR043129">
    <property type="entry name" value="ATPase_NBD"/>
</dbReference>
<reference evidence="1" key="1">
    <citation type="submission" date="2022-07" db="EMBL/GenBank/DDBJ databases">
        <title>Genome Sequence of Leucocoprinus birnbaumii.</title>
        <authorList>
            <person name="Buettner E."/>
        </authorList>
    </citation>
    <scope>NUCLEOTIDE SEQUENCE</scope>
    <source>
        <strain evidence="1">VT141</strain>
    </source>
</reference>
<organism evidence="1 2">
    <name type="scientific">Leucocoprinus birnbaumii</name>
    <dbReference type="NCBI Taxonomy" id="56174"/>
    <lineage>
        <taxon>Eukaryota</taxon>
        <taxon>Fungi</taxon>
        <taxon>Dikarya</taxon>
        <taxon>Basidiomycota</taxon>
        <taxon>Agaricomycotina</taxon>
        <taxon>Agaricomycetes</taxon>
        <taxon>Agaricomycetidae</taxon>
        <taxon>Agaricales</taxon>
        <taxon>Agaricineae</taxon>
        <taxon>Agaricaceae</taxon>
        <taxon>Leucocoprinus</taxon>
    </lineage>
</organism>